<dbReference type="GO" id="GO:0005524">
    <property type="term" value="F:ATP binding"/>
    <property type="evidence" value="ECO:0007669"/>
    <property type="project" value="UniProtKB-KW"/>
</dbReference>
<dbReference type="InterPro" id="IPR001645">
    <property type="entry name" value="Folylpolyglutamate_synth"/>
</dbReference>
<evidence type="ECO:0000256" key="9">
    <source>
        <dbReference type="ARBA" id="ARBA00047493"/>
    </source>
</evidence>
<dbReference type="Gene3D" id="3.40.1190.10">
    <property type="entry name" value="Mur-like, catalytic domain"/>
    <property type="match status" value="1"/>
</dbReference>
<evidence type="ECO:0000256" key="5">
    <source>
        <dbReference type="ARBA" id="ARBA00022741"/>
    </source>
</evidence>
<dbReference type="GO" id="GO:0005737">
    <property type="term" value="C:cytoplasm"/>
    <property type="evidence" value="ECO:0007669"/>
    <property type="project" value="TreeGrafter"/>
</dbReference>
<keyword evidence="12" id="KW-1185">Reference proteome</keyword>
<dbReference type="PANTHER" id="PTHR11136:SF0">
    <property type="entry name" value="DIHYDROFOLATE SYNTHETASE-RELATED"/>
    <property type="match status" value="1"/>
</dbReference>
<comment type="similarity">
    <text evidence="1">Belongs to the folylpolyglutamate synthase family.</text>
</comment>
<feature type="domain" description="Mur ligase C-terminal" evidence="10">
    <location>
        <begin position="59"/>
        <end position="191"/>
    </location>
</feature>
<dbReference type="EMBL" id="AP017895">
    <property type="protein sequence ID" value="BAV88309.1"/>
    <property type="molecule type" value="Genomic_DNA"/>
</dbReference>
<evidence type="ECO:0000313" key="11">
    <source>
        <dbReference type="EMBL" id="BAV88309.1"/>
    </source>
</evidence>
<dbReference type="InterPro" id="IPR004101">
    <property type="entry name" value="Mur_ligase_C"/>
</dbReference>
<evidence type="ECO:0000256" key="3">
    <source>
        <dbReference type="ARBA" id="ARBA00022598"/>
    </source>
</evidence>
<accession>A0A2Z5R458</accession>
<keyword evidence="4" id="KW-0479">Metal-binding</keyword>
<evidence type="ECO:0000256" key="1">
    <source>
        <dbReference type="ARBA" id="ARBA00008276"/>
    </source>
</evidence>
<evidence type="ECO:0000256" key="2">
    <source>
        <dbReference type="ARBA" id="ARBA00013025"/>
    </source>
</evidence>
<dbReference type="Pfam" id="PF02875">
    <property type="entry name" value="Mur_ligase_C"/>
    <property type="match status" value="1"/>
</dbReference>
<keyword evidence="5" id="KW-0547">Nucleotide-binding</keyword>
<dbReference type="GO" id="GO:0004326">
    <property type="term" value="F:tetrahydrofolylpolyglutamate synthase activity"/>
    <property type="evidence" value="ECO:0007669"/>
    <property type="project" value="UniProtKB-EC"/>
</dbReference>
<dbReference type="Proteomes" id="UP000250241">
    <property type="component" value="Chromosome"/>
</dbReference>
<dbReference type="SUPFAM" id="SSF53623">
    <property type="entry name" value="MurD-like peptide ligases, catalytic domain"/>
    <property type="match status" value="1"/>
</dbReference>
<protein>
    <recommendedName>
        <fullName evidence="2">tetrahydrofolate synthase</fullName>
        <ecNumber evidence="2">6.3.2.17</ecNumber>
    </recommendedName>
    <alternativeName>
        <fullName evidence="8">Tetrahydrofolylpolyglutamate synthase</fullName>
    </alternativeName>
</protein>
<evidence type="ECO:0000313" key="12">
    <source>
        <dbReference type="Proteomes" id="UP000250241"/>
    </source>
</evidence>
<keyword evidence="3" id="KW-0436">Ligase</keyword>
<gene>
    <name evidence="11" type="ORF">RA11412_2010</name>
</gene>
<organism evidence="11 12">
    <name type="scientific">Rothia aeria</name>
    <dbReference type="NCBI Taxonomy" id="172042"/>
    <lineage>
        <taxon>Bacteria</taxon>
        <taxon>Bacillati</taxon>
        <taxon>Actinomycetota</taxon>
        <taxon>Actinomycetes</taxon>
        <taxon>Micrococcales</taxon>
        <taxon>Micrococcaceae</taxon>
        <taxon>Rothia</taxon>
    </lineage>
</organism>
<dbReference type="AlphaFoldDB" id="A0A2Z5R458"/>
<dbReference type="InterPro" id="IPR036615">
    <property type="entry name" value="Mur_ligase_C_dom_sf"/>
</dbReference>
<name>A0A2Z5R458_9MICC</name>
<dbReference type="EC" id="6.3.2.17" evidence="2"/>
<dbReference type="InterPro" id="IPR036565">
    <property type="entry name" value="Mur-like_cat_sf"/>
</dbReference>
<sequence length="222" mass="23671">MTLRGLAGEYPDIELPLHGEHQGQNASLALAAVEAFFGGDRALARDVVLAGFAQVRSPGRLEMIRSEPLVVLDAAHNPHGVRAASTAFKEAFELSHVHAVVGILGEKDALGIFEVLREEYVDSTDATFRLYLSASDSSRAIAPEELQEIALDAGFDENIITVCNHLDEALATGMENALFEQESAGVLVTGSVTVIGEARTLLAQPEESPTASRPALKDLIVI</sequence>
<dbReference type="KEGG" id="raj:RA11412_2010"/>
<dbReference type="GO" id="GO:0046872">
    <property type="term" value="F:metal ion binding"/>
    <property type="evidence" value="ECO:0007669"/>
    <property type="project" value="UniProtKB-KW"/>
</dbReference>
<evidence type="ECO:0000256" key="6">
    <source>
        <dbReference type="ARBA" id="ARBA00022840"/>
    </source>
</evidence>
<proteinExistence type="inferred from homology"/>
<dbReference type="SUPFAM" id="SSF53244">
    <property type="entry name" value="MurD-like peptide ligases, peptide-binding domain"/>
    <property type="match status" value="1"/>
</dbReference>
<comment type="catalytic activity">
    <reaction evidence="9">
        <text>(6S)-5,6,7,8-tetrahydrofolyl-(gamma-L-Glu)(n) + L-glutamate + ATP = (6S)-5,6,7,8-tetrahydrofolyl-(gamma-L-Glu)(n+1) + ADP + phosphate + H(+)</text>
        <dbReference type="Rhea" id="RHEA:10580"/>
        <dbReference type="Rhea" id="RHEA-COMP:14738"/>
        <dbReference type="Rhea" id="RHEA-COMP:14740"/>
        <dbReference type="ChEBI" id="CHEBI:15378"/>
        <dbReference type="ChEBI" id="CHEBI:29985"/>
        <dbReference type="ChEBI" id="CHEBI:30616"/>
        <dbReference type="ChEBI" id="CHEBI:43474"/>
        <dbReference type="ChEBI" id="CHEBI:141005"/>
        <dbReference type="ChEBI" id="CHEBI:456216"/>
        <dbReference type="EC" id="6.3.2.17"/>
    </reaction>
</comment>
<dbReference type="GO" id="GO:0008841">
    <property type="term" value="F:dihydrofolate synthase activity"/>
    <property type="evidence" value="ECO:0007669"/>
    <property type="project" value="TreeGrafter"/>
</dbReference>
<dbReference type="PANTHER" id="PTHR11136">
    <property type="entry name" value="FOLYLPOLYGLUTAMATE SYNTHASE-RELATED"/>
    <property type="match status" value="1"/>
</dbReference>
<evidence type="ECO:0000259" key="10">
    <source>
        <dbReference type="Pfam" id="PF02875"/>
    </source>
</evidence>
<reference evidence="11 12" key="1">
    <citation type="submission" date="2016-10" db="EMBL/GenBank/DDBJ databases">
        <title>Genome sequence of Rothia aeria strain JCM11412.</title>
        <authorList>
            <person name="Nambu T."/>
        </authorList>
    </citation>
    <scope>NUCLEOTIDE SEQUENCE [LARGE SCALE GENOMIC DNA]</scope>
    <source>
        <strain evidence="11 12">JCM 11412</strain>
    </source>
</reference>
<keyword evidence="7" id="KW-0460">Magnesium</keyword>
<evidence type="ECO:0000256" key="7">
    <source>
        <dbReference type="ARBA" id="ARBA00022842"/>
    </source>
</evidence>
<evidence type="ECO:0000256" key="4">
    <source>
        <dbReference type="ARBA" id="ARBA00022723"/>
    </source>
</evidence>
<dbReference type="Gene3D" id="3.90.190.20">
    <property type="entry name" value="Mur ligase, C-terminal domain"/>
    <property type="match status" value="1"/>
</dbReference>
<keyword evidence="6" id="KW-0067">ATP-binding</keyword>
<evidence type="ECO:0000256" key="8">
    <source>
        <dbReference type="ARBA" id="ARBA00030592"/>
    </source>
</evidence>